<dbReference type="STRING" id="1618436.UV59_C0027G0020"/>
<protein>
    <submittedName>
        <fullName evidence="1">Uncharacterized protein</fullName>
    </submittedName>
</protein>
<gene>
    <name evidence="1" type="ORF">UV59_C0027G0020</name>
</gene>
<reference evidence="1 2" key="1">
    <citation type="journal article" date="2015" name="Nature">
        <title>rRNA introns, odd ribosomes, and small enigmatic genomes across a large radiation of phyla.</title>
        <authorList>
            <person name="Brown C.T."/>
            <person name="Hug L.A."/>
            <person name="Thomas B.C."/>
            <person name="Sharon I."/>
            <person name="Castelle C.J."/>
            <person name="Singh A."/>
            <person name="Wilkins M.J."/>
            <person name="Williams K.H."/>
            <person name="Banfield J.F."/>
        </authorList>
    </citation>
    <scope>NUCLEOTIDE SEQUENCE [LARGE SCALE GENOMIC DNA]</scope>
</reference>
<name>A0A0G1CEZ2_9BACT</name>
<comment type="caution">
    <text evidence="1">The sequence shown here is derived from an EMBL/GenBank/DDBJ whole genome shotgun (WGS) entry which is preliminary data.</text>
</comment>
<organism evidence="1 2">
    <name type="scientific">Candidatus Gottesmanbacteria bacterium GW2011_GWA1_43_11</name>
    <dbReference type="NCBI Taxonomy" id="1618436"/>
    <lineage>
        <taxon>Bacteria</taxon>
        <taxon>Candidatus Gottesmaniibacteriota</taxon>
    </lineage>
</organism>
<sequence length="78" mass="8710">MRVPEDSSFNVEKNIARIIGVADEVIVTGKFPPQTTLKGNMITHYGLERGSFGTVYADGKNILTDPEFSMKEIRALFF</sequence>
<dbReference type="EMBL" id="LCFB01000027">
    <property type="protein sequence ID" value="KKS84092.1"/>
    <property type="molecule type" value="Genomic_DNA"/>
</dbReference>
<accession>A0A0G1CEZ2</accession>
<dbReference type="Proteomes" id="UP000034543">
    <property type="component" value="Unassembled WGS sequence"/>
</dbReference>
<dbReference type="AlphaFoldDB" id="A0A0G1CEZ2"/>
<evidence type="ECO:0000313" key="1">
    <source>
        <dbReference type="EMBL" id="KKS84092.1"/>
    </source>
</evidence>
<proteinExistence type="predicted"/>
<evidence type="ECO:0000313" key="2">
    <source>
        <dbReference type="Proteomes" id="UP000034543"/>
    </source>
</evidence>